<dbReference type="SMART" id="SM00450">
    <property type="entry name" value="RHOD"/>
    <property type="match status" value="2"/>
</dbReference>
<dbReference type="PANTHER" id="PTHR11364:SF27">
    <property type="entry name" value="SULFURTRANSFERASE"/>
    <property type="match status" value="1"/>
</dbReference>
<keyword evidence="5" id="KW-1185">Reference proteome</keyword>
<dbReference type="SUPFAM" id="SSF52821">
    <property type="entry name" value="Rhodanese/Cell cycle control phosphatase"/>
    <property type="match status" value="2"/>
</dbReference>
<dbReference type="Gene3D" id="3.40.250.10">
    <property type="entry name" value="Rhodanese-like domain"/>
    <property type="match status" value="2"/>
</dbReference>
<evidence type="ECO:0000313" key="5">
    <source>
        <dbReference type="Proteomes" id="UP000003704"/>
    </source>
</evidence>
<dbReference type="CDD" id="cd01449">
    <property type="entry name" value="TST_Repeat_2"/>
    <property type="match status" value="1"/>
</dbReference>
<reference evidence="4 5" key="1">
    <citation type="journal article" date="2012" name="J. Bacteriol.">
        <title>Genome Sequence of n-Alkane-Degrading Hydrocarboniphaga effusa Strain AP103T (ATCC BAA-332T).</title>
        <authorList>
            <person name="Chang H.K."/>
            <person name="Zylstra G.J."/>
            <person name="Chae J.C."/>
        </authorList>
    </citation>
    <scope>NUCLEOTIDE SEQUENCE [LARGE SCALE GENOMIC DNA]</scope>
    <source>
        <strain evidence="4 5">AP103</strain>
    </source>
</reference>
<keyword evidence="1" id="KW-0808">Transferase</keyword>
<sequence>MSPLITATELSTLLDDPKLLLVDCRFDLAKPDWGSSEYAQGHIDGAIYAHLNDELSSPVTLQTGRHPLPSAAAFAATLQRWGLDENTRVVAYDQGNGAFAARLWWLLRAIGHETVQVLDGGLAAWKAVGLPLTTATRERKASSLPVREFRDWLGTEQVEQALAARTITLVDARSPERFLGQQEPIDPVAGHVPGALNHPLTDNLQADGRFLPAEALRERWLRTLAGRSPQTLVSMCGSGITACHNLLALEVAGLPGGRLYAGSWSEWIRDPKRPAATQAL</sequence>
<evidence type="ECO:0000256" key="2">
    <source>
        <dbReference type="ARBA" id="ARBA00022737"/>
    </source>
</evidence>
<evidence type="ECO:0000256" key="1">
    <source>
        <dbReference type="ARBA" id="ARBA00022679"/>
    </source>
</evidence>
<dbReference type="Proteomes" id="UP000003704">
    <property type="component" value="Unassembled WGS sequence"/>
</dbReference>
<proteinExistence type="predicted"/>
<feature type="domain" description="Rhodanese" evidence="3">
    <location>
        <begin position="163"/>
        <end position="276"/>
    </location>
</feature>
<dbReference type="PROSITE" id="PS50206">
    <property type="entry name" value="RHODANESE_3"/>
    <property type="match status" value="2"/>
</dbReference>
<dbReference type="PATRIC" id="fig|1172194.4.peg.1542"/>
<evidence type="ECO:0000313" key="4">
    <source>
        <dbReference type="EMBL" id="EIT71463.1"/>
    </source>
</evidence>
<dbReference type="PANTHER" id="PTHR11364">
    <property type="entry name" value="THIOSULFATE SULFERTANSFERASE"/>
    <property type="match status" value="1"/>
</dbReference>
<name>I8TCT3_9GAMM</name>
<dbReference type="STRING" id="1172194.WQQ_16000"/>
<dbReference type="GO" id="GO:0004792">
    <property type="term" value="F:thiosulfate-cyanide sulfurtransferase activity"/>
    <property type="evidence" value="ECO:0007669"/>
    <property type="project" value="TreeGrafter"/>
</dbReference>
<dbReference type="InterPro" id="IPR045078">
    <property type="entry name" value="TST/MPST-like"/>
</dbReference>
<dbReference type="OrthoDB" id="9781034at2"/>
<gene>
    <name evidence="4" type="ORF">WQQ_16000</name>
</gene>
<evidence type="ECO:0000259" key="3">
    <source>
        <dbReference type="PROSITE" id="PS50206"/>
    </source>
</evidence>
<dbReference type="Pfam" id="PF00581">
    <property type="entry name" value="Rhodanese"/>
    <property type="match status" value="2"/>
</dbReference>
<accession>I8TCT3</accession>
<organism evidence="4 5">
    <name type="scientific">Hydrocarboniphaga effusa AP103</name>
    <dbReference type="NCBI Taxonomy" id="1172194"/>
    <lineage>
        <taxon>Bacteria</taxon>
        <taxon>Pseudomonadati</taxon>
        <taxon>Pseudomonadota</taxon>
        <taxon>Gammaproteobacteria</taxon>
        <taxon>Nevskiales</taxon>
        <taxon>Nevskiaceae</taxon>
        <taxon>Hydrocarboniphaga</taxon>
    </lineage>
</organism>
<dbReference type="InterPro" id="IPR001763">
    <property type="entry name" value="Rhodanese-like_dom"/>
</dbReference>
<comment type="caution">
    <text evidence="4">The sequence shown here is derived from an EMBL/GenBank/DDBJ whole genome shotgun (WGS) entry which is preliminary data.</text>
</comment>
<keyword evidence="2" id="KW-0677">Repeat</keyword>
<dbReference type="CDD" id="cd01448">
    <property type="entry name" value="TST_Repeat_1"/>
    <property type="match status" value="1"/>
</dbReference>
<protein>
    <recommendedName>
        <fullName evidence="3">Rhodanese domain-containing protein</fullName>
    </recommendedName>
</protein>
<dbReference type="InterPro" id="IPR036873">
    <property type="entry name" value="Rhodanese-like_dom_sf"/>
</dbReference>
<dbReference type="AlphaFoldDB" id="I8TCT3"/>
<dbReference type="EMBL" id="AKGD01000001">
    <property type="protein sequence ID" value="EIT71463.1"/>
    <property type="molecule type" value="Genomic_DNA"/>
</dbReference>
<dbReference type="FunFam" id="3.40.250.10:FF:000035">
    <property type="entry name" value="Thiosulfate sulfurtransferase"/>
    <property type="match status" value="1"/>
</dbReference>
<feature type="domain" description="Rhodanese" evidence="3">
    <location>
        <begin position="15"/>
        <end position="134"/>
    </location>
</feature>
<dbReference type="RefSeq" id="WP_007184549.1">
    <property type="nucleotide sequence ID" value="NZ_AKGD01000001.1"/>
</dbReference>